<dbReference type="EMBL" id="CP117157">
    <property type="protein sequence ID" value="WDE71960.1"/>
    <property type="molecule type" value="Genomic_DNA"/>
</dbReference>
<reference evidence="2" key="1">
    <citation type="submission" date="2022-12" db="EMBL/GenBank/DDBJ databases">
        <title>B. miyamotoi WGS.</title>
        <authorList>
            <person name="Kuleshov K.V."/>
            <person name="Hoornstra D."/>
            <person name="Hovius J.W."/>
            <person name="Platonov A.E."/>
            <person name="Telford S.R. III."/>
        </authorList>
    </citation>
    <scope>NUCLEOTIDE SEQUENCE</scope>
    <source>
        <strain evidence="2">Yekat-76</strain>
        <plasmid evidence="2">pYekat-76-lp18-1</plasmid>
    </source>
</reference>
<keyword evidence="2" id="KW-0614">Plasmid</keyword>
<geneLocation type="plasmid" evidence="1 3">
    <name>pYekat-1-lp18-1</name>
</geneLocation>
<organism evidence="2 4">
    <name type="scientific">Borrelia miyamotoi</name>
    <dbReference type="NCBI Taxonomy" id="47466"/>
    <lineage>
        <taxon>Bacteria</taxon>
        <taxon>Pseudomonadati</taxon>
        <taxon>Spirochaetota</taxon>
        <taxon>Spirochaetia</taxon>
        <taxon>Spirochaetales</taxon>
        <taxon>Borreliaceae</taxon>
        <taxon>Borrelia</taxon>
    </lineage>
</organism>
<name>A0AAQ3HEC1_9SPIR</name>
<reference evidence="1" key="2">
    <citation type="submission" date="2022-12" db="EMBL/GenBank/DDBJ databases">
        <title>B. miyamotoi WGS.</title>
        <authorList>
            <person name="Gabriele M."/>
            <person name="Kuleshov K.V."/>
            <person name="Hepner S."/>
            <person name="Hoornstra D."/>
            <person name="Hovius J.W."/>
            <person name="Platonov A.E."/>
            <person name="Fingerle V."/>
            <person name="Strube C."/>
        </authorList>
    </citation>
    <scope>NUCLEOTIDE SEQUENCE</scope>
    <source>
        <strain evidence="1">Yekat-1</strain>
        <plasmid evidence="1">pYekat-1-lp18-1</plasmid>
    </source>
</reference>
<sequence length="64" mass="7538">MDRNSVDKKIESVEKLASIFAKRTRILKDLVEQYLDVYLKVKKQNALVETYNIIKSNIYNQQCS</sequence>
<gene>
    <name evidence="1" type="ORF">CNO13_07980</name>
    <name evidence="2" type="ORF">EZU67_005450</name>
</gene>
<evidence type="ECO:0000313" key="3">
    <source>
        <dbReference type="Proteomes" id="UP000230633"/>
    </source>
</evidence>
<dbReference type="EMBL" id="CP117149">
    <property type="protein sequence ID" value="WEG86444.1"/>
    <property type="molecule type" value="Genomic_DNA"/>
</dbReference>
<keyword evidence="3" id="KW-1185">Reference proteome</keyword>
<protein>
    <submittedName>
        <fullName evidence="2">Uncharacterized protein</fullName>
    </submittedName>
</protein>
<dbReference type="Proteomes" id="UP000230633">
    <property type="component" value="Plasmid pYekat-1-lp18-1"/>
</dbReference>
<proteinExistence type="predicted"/>
<geneLocation type="plasmid" evidence="2 4">
    <name>pYekat-76-lp18-1</name>
</geneLocation>
<evidence type="ECO:0000313" key="4">
    <source>
        <dbReference type="Proteomes" id="UP000291995"/>
    </source>
</evidence>
<dbReference type="AlphaFoldDB" id="A0AAQ3HEC1"/>
<evidence type="ECO:0000313" key="2">
    <source>
        <dbReference type="EMBL" id="WEG86444.1"/>
    </source>
</evidence>
<dbReference type="Proteomes" id="UP000291995">
    <property type="component" value="Plasmid pYekat-76-lp18-1"/>
</dbReference>
<accession>A0AAQ3HEC1</accession>
<evidence type="ECO:0000313" key="1">
    <source>
        <dbReference type="EMBL" id="WDE71960.1"/>
    </source>
</evidence>
<dbReference type="RefSeq" id="WP_025444457.1">
    <property type="nucleotide sequence ID" value="NZ_CP024218.2"/>
</dbReference>